<dbReference type="Pfam" id="PF13439">
    <property type="entry name" value="Glyco_transf_4"/>
    <property type="match status" value="1"/>
</dbReference>
<proteinExistence type="predicted"/>
<dbReference type="Gene3D" id="3.40.50.2000">
    <property type="entry name" value="Glycogen Phosphorylase B"/>
    <property type="match status" value="2"/>
</dbReference>
<dbReference type="PANTHER" id="PTHR12526:SF630">
    <property type="entry name" value="GLYCOSYLTRANSFERASE"/>
    <property type="match status" value="1"/>
</dbReference>
<dbReference type="Pfam" id="PF00534">
    <property type="entry name" value="Glycos_transf_1"/>
    <property type="match status" value="1"/>
</dbReference>
<organism evidence="3">
    <name type="scientific">marine metagenome</name>
    <dbReference type="NCBI Taxonomy" id="408172"/>
    <lineage>
        <taxon>unclassified sequences</taxon>
        <taxon>metagenomes</taxon>
        <taxon>ecological metagenomes</taxon>
    </lineage>
</organism>
<protein>
    <recommendedName>
        <fullName evidence="4">Glycosyltransferase subfamily 4-like N-terminal domain-containing protein</fullName>
    </recommendedName>
</protein>
<evidence type="ECO:0008006" key="4">
    <source>
        <dbReference type="Google" id="ProtNLM"/>
    </source>
</evidence>
<dbReference type="PANTHER" id="PTHR12526">
    <property type="entry name" value="GLYCOSYLTRANSFERASE"/>
    <property type="match status" value="1"/>
</dbReference>
<evidence type="ECO:0000313" key="3">
    <source>
        <dbReference type="EMBL" id="SVB80525.1"/>
    </source>
</evidence>
<dbReference type="SUPFAM" id="SSF53756">
    <property type="entry name" value="UDP-Glycosyltransferase/glycogen phosphorylase"/>
    <property type="match status" value="1"/>
</dbReference>
<name>A0A382H073_9ZZZZ</name>
<dbReference type="CDD" id="cd03811">
    <property type="entry name" value="GT4_GT28_WabH-like"/>
    <property type="match status" value="1"/>
</dbReference>
<dbReference type="InterPro" id="IPR028098">
    <property type="entry name" value="Glyco_trans_4-like_N"/>
</dbReference>
<dbReference type="InterPro" id="IPR001296">
    <property type="entry name" value="Glyco_trans_1"/>
</dbReference>
<evidence type="ECO:0000259" key="2">
    <source>
        <dbReference type="Pfam" id="PF13439"/>
    </source>
</evidence>
<feature type="domain" description="Glycosyltransferase subfamily 4-like N-terminal" evidence="2">
    <location>
        <begin position="4"/>
        <end position="165"/>
    </location>
</feature>
<sequence length="310" mass="33550">MRGGGAERVMLTVASDLLAAGARVDLVLVSATGPLIPTIPQGMHVLDLKQSRVVHALPKLSLYLHRSKPDIMLTALPHVNSLAIVAKYLSFANTKVILTEHNTLSQAVSHAVTLKGRLLPFFMRHLYPLADHIVAVSQGVKNDIQNVLNLDGETISVIFNPVVTSQLLIDSERFPNHPWFLDDTVPIILGAGRLTPAKDFATLIRAFSIVRKTRHARLVILGEGNEKDSLQTLADQLDLTNHFFLAGFVTNPHGFMKKAAVFVLSSLWEGLPTVLIEALACGTPVVSTDCPSGPSEILEGGRLGHLVPIS</sequence>
<reference evidence="3" key="1">
    <citation type="submission" date="2018-05" db="EMBL/GenBank/DDBJ databases">
        <authorList>
            <person name="Lanie J.A."/>
            <person name="Ng W.-L."/>
            <person name="Kazmierczak K.M."/>
            <person name="Andrzejewski T.M."/>
            <person name="Davidsen T.M."/>
            <person name="Wayne K.J."/>
            <person name="Tettelin H."/>
            <person name="Glass J.I."/>
            <person name="Rusch D."/>
            <person name="Podicherti R."/>
            <person name="Tsui H.-C.T."/>
            <person name="Winkler M.E."/>
        </authorList>
    </citation>
    <scope>NUCLEOTIDE SEQUENCE</scope>
</reference>
<dbReference type="EMBL" id="UINC01058359">
    <property type="protein sequence ID" value="SVB80525.1"/>
    <property type="molecule type" value="Genomic_DNA"/>
</dbReference>
<feature type="domain" description="Glycosyl transferase family 1" evidence="1">
    <location>
        <begin position="181"/>
        <end position="307"/>
    </location>
</feature>
<evidence type="ECO:0000259" key="1">
    <source>
        <dbReference type="Pfam" id="PF00534"/>
    </source>
</evidence>
<gene>
    <name evidence="3" type="ORF">METZ01_LOCUS233379</name>
</gene>
<dbReference type="GO" id="GO:0016757">
    <property type="term" value="F:glycosyltransferase activity"/>
    <property type="evidence" value="ECO:0007669"/>
    <property type="project" value="InterPro"/>
</dbReference>
<dbReference type="AlphaFoldDB" id="A0A382H073"/>
<feature type="non-terminal residue" evidence="3">
    <location>
        <position position="310"/>
    </location>
</feature>
<accession>A0A382H073</accession>